<sequence length="68" mass="7915">MTVTWSDEHMSEEEVESKTAKHITALTGVYMYDEESCDEEMTFDALAPSYKELCIRSEEVCRTNEKQK</sequence>
<organism evidence="1 2">
    <name type="scientific">Trifolium medium</name>
    <dbReference type="NCBI Taxonomy" id="97028"/>
    <lineage>
        <taxon>Eukaryota</taxon>
        <taxon>Viridiplantae</taxon>
        <taxon>Streptophyta</taxon>
        <taxon>Embryophyta</taxon>
        <taxon>Tracheophyta</taxon>
        <taxon>Spermatophyta</taxon>
        <taxon>Magnoliopsida</taxon>
        <taxon>eudicotyledons</taxon>
        <taxon>Gunneridae</taxon>
        <taxon>Pentapetalae</taxon>
        <taxon>rosids</taxon>
        <taxon>fabids</taxon>
        <taxon>Fabales</taxon>
        <taxon>Fabaceae</taxon>
        <taxon>Papilionoideae</taxon>
        <taxon>50 kb inversion clade</taxon>
        <taxon>NPAAA clade</taxon>
        <taxon>Hologalegina</taxon>
        <taxon>IRL clade</taxon>
        <taxon>Trifolieae</taxon>
        <taxon>Trifolium</taxon>
    </lineage>
</organism>
<evidence type="ECO:0000313" key="1">
    <source>
        <dbReference type="EMBL" id="MCI69873.1"/>
    </source>
</evidence>
<dbReference type="Proteomes" id="UP000265520">
    <property type="component" value="Unassembled WGS sequence"/>
</dbReference>
<keyword evidence="2" id="KW-1185">Reference proteome</keyword>
<evidence type="ECO:0000313" key="2">
    <source>
        <dbReference type="Proteomes" id="UP000265520"/>
    </source>
</evidence>
<reference evidence="1 2" key="1">
    <citation type="journal article" date="2018" name="Front. Plant Sci.">
        <title>Red Clover (Trifolium pratense) and Zigzag Clover (T. medium) - A Picture of Genomic Similarities and Differences.</title>
        <authorList>
            <person name="Dluhosova J."/>
            <person name="Istvanek J."/>
            <person name="Nedelnik J."/>
            <person name="Repkova J."/>
        </authorList>
    </citation>
    <scope>NUCLEOTIDE SEQUENCE [LARGE SCALE GENOMIC DNA]</scope>
    <source>
        <strain evidence="2">cv. 10/8</strain>
        <tissue evidence="1">Leaf</tissue>
    </source>
</reference>
<dbReference type="AlphaFoldDB" id="A0A392U8Q2"/>
<comment type="caution">
    <text evidence="1">The sequence shown here is derived from an EMBL/GenBank/DDBJ whole genome shotgun (WGS) entry which is preliminary data.</text>
</comment>
<protein>
    <submittedName>
        <fullName evidence="1">Gag-pol polyprotein</fullName>
    </submittedName>
</protein>
<proteinExistence type="predicted"/>
<feature type="non-terminal residue" evidence="1">
    <location>
        <position position="68"/>
    </location>
</feature>
<dbReference type="EMBL" id="LXQA010764631">
    <property type="protein sequence ID" value="MCI69873.1"/>
    <property type="molecule type" value="Genomic_DNA"/>
</dbReference>
<accession>A0A392U8Q2</accession>
<name>A0A392U8Q2_9FABA</name>